<dbReference type="EMBL" id="UYSU01037885">
    <property type="protein sequence ID" value="VDL99581.1"/>
    <property type="molecule type" value="Genomic_DNA"/>
</dbReference>
<feature type="compositionally biased region" description="Low complexity" evidence="1">
    <location>
        <begin position="10"/>
        <end position="25"/>
    </location>
</feature>
<feature type="compositionally biased region" description="Polar residues" evidence="1">
    <location>
        <begin position="650"/>
        <end position="666"/>
    </location>
</feature>
<feature type="region of interest" description="Disordered" evidence="1">
    <location>
        <begin position="911"/>
        <end position="1050"/>
    </location>
</feature>
<organism evidence="5">
    <name type="scientific">Schistocephalus solidus</name>
    <name type="common">Tapeworm</name>
    <dbReference type="NCBI Taxonomy" id="70667"/>
    <lineage>
        <taxon>Eukaryota</taxon>
        <taxon>Metazoa</taxon>
        <taxon>Spiralia</taxon>
        <taxon>Lophotrochozoa</taxon>
        <taxon>Platyhelminthes</taxon>
        <taxon>Cestoda</taxon>
        <taxon>Eucestoda</taxon>
        <taxon>Diphyllobothriidea</taxon>
        <taxon>Diphyllobothriidae</taxon>
        <taxon>Schistocephalus</taxon>
    </lineage>
</organism>
<feature type="region of interest" description="Disordered" evidence="1">
    <location>
        <begin position="877"/>
        <end position="898"/>
    </location>
</feature>
<feature type="region of interest" description="Disordered" evidence="1">
    <location>
        <begin position="1"/>
        <end position="77"/>
    </location>
</feature>
<evidence type="ECO:0000313" key="4">
    <source>
        <dbReference type="Proteomes" id="UP000275846"/>
    </source>
</evidence>
<evidence type="ECO:0000313" key="5">
    <source>
        <dbReference type="WBParaSite" id="SSLN_0001369901-mRNA-1"/>
    </source>
</evidence>
<feature type="region of interest" description="Disordered" evidence="1">
    <location>
        <begin position="349"/>
        <end position="385"/>
    </location>
</feature>
<feature type="compositionally biased region" description="Polar residues" evidence="1">
    <location>
        <begin position="1039"/>
        <end position="1050"/>
    </location>
</feature>
<feature type="region of interest" description="Disordered" evidence="1">
    <location>
        <begin position="301"/>
        <end position="334"/>
    </location>
</feature>
<reference evidence="3 4" key="2">
    <citation type="submission" date="2018-11" db="EMBL/GenBank/DDBJ databases">
        <authorList>
            <consortium name="Pathogen Informatics"/>
        </authorList>
    </citation>
    <scope>NUCLEOTIDE SEQUENCE [LARGE SCALE GENOMIC DNA]</scope>
    <source>
        <strain evidence="3 4">NST_G2</strain>
    </source>
</reference>
<dbReference type="STRING" id="70667.A0A183T9P8"/>
<feature type="region of interest" description="Disordered" evidence="1">
    <location>
        <begin position="207"/>
        <end position="228"/>
    </location>
</feature>
<feature type="compositionally biased region" description="Polar residues" evidence="1">
    <location>
        <begin position="58"/>
        <end position="77"/>
    </location>
</feature>
<dbReference type="Proteomes" id="UP000275846">
    <property type="component" value="Unassembled WGS sequence"/>
</dbReference>
<evidence type="ECO:0000259" key="2">
    <source>
        <dbReference type="Pfam" id="PF11265"/>
    </source>
</evidence>
<feature type="compositionally biased region" description="Polar residues" evidence="1">
    <location>
        <begin position="349"/>
        <end position="381"/>
    </location>
</feature>
<feature type="compositionally biased region" description="Polar residues" evidence="1">
    <location>
        <begin position="815"/>
        <end position="825"/>
    </location>
</feature>
<dbReference type="InterPro" id="IPR021419">
    <property type="entry name" value="Mediator_Med25_VWA"/>
</dbReference>
<feature type="domain" description="Mediator of RNA polymerase II transcription subunit 25 von Willebrand factor type A" evidence="2">
    <location>
        <begin position="411"/>
        <end position="604"/>
    </location>
</feature>
<feature type="region of interest" description="Disordered" evidence="1">
    <location>
        <begin position="810"/>
        <end position="851"/>
    </location>
</feature>
<feature type="compositionally biased region" description="Polar residues" evidence="1">
    <location>
        <begin position="933"/>
        <end position="942"/>
    </location>
</feature>
<feature type="region of interest" description="Disordered" evidence="1">
    <location>
        <begin position="639"/>
        <end position="666"/>
    </location>
</feature>
<accession>A0A183T9P8</accession>
<proteinExistence type="predicted"/>
<feature type="compositionally biased region" description="Low complexity" evidence="1">
    <location>
        <begin position="959"/>
        <end position="970"/>
    </location>
</feature>
<feature type="compositionally biased region" description="Polar residues" evidence="1">
    <location>
        <begin position="31"/>
        <end position="42"/>
    </location>
</feature>
<reference evidence="5" key="1">
    <citation type="submission" date="2016-06" db="UniProtKB">
        <authorList>
            <consortium name="WormBaseParasite"/>
        </authorList>
    </citation>
    <scope>IDENTIFICATION</scope>
</reference>
<name>A0A183T9P8_SCHSO</name>
<feature type="compositionally biased region" description="Low complexity" evidence="1">
    <location>
        <begin position="208"/>
        <end position="222"/>
    </location>
</feature>
<evidence type="ECO:0000256" key="1">
    <source>
        <dbReference type="SAM" id="MobiDB-lite"/>
    </source>
</evidence>
<dbReference type="Pfam" id="PF11265">
    <property type="entry name" value="Med25_VWA"/>
    <property type="match status" value="1"/>
</dbReference>
<feature type="compositionally biased region" description="Basic and acidic residues" evidence="1">
    <location>
        <begin position="1025"/>
        <end position="1035"/>
    </location>
</feature>
<dbReference type="WBParaSite" id="SSLN_0001369901-mRNA-1">
    <property type="protein sequence ID" value="SSLN_0001369901-mRNA-1"/>
    <property type="gene ID" value="SSLN_0001369901"/>
</dbReference>
<gene>
    <name evidence="3" type="ORF">SSLN_LOCUS13196</name>
</gene>
<sequence length="1050" mass="111980">MTHVVEKNLEPFSEPSSFPKSPNNNDRPVSWPNNFSATSESSLFAAPTEAQSPPRPVSNPSFPSGTRSDSYPNMSLLTKTGLSETPNLLLSEVSPKTNLAALGTDNLPTDASPVVGPFPHTSLPNGQPAQPAWDAQTAIGCDTATPNFFETDSTLESPSICDTTLPGPDFLDFIKPEQPFHTAQSADSTIPKPQSFLDSSIDGSDIFSPLQQSVDSSSRSSPTPVCKLSFPSASPSENLIGPLSVGDSELCPTACMENACPELLEVKEKNLFPLQNTTPFTPSSKSDAPVAVFKTLPDQQSLTGDLSGSSSVPTVSDSNTLKANPKVPESLSSPADFFPEYEIPKSVNVMSPNSNKSSETSPAQSHSFASRPSPAGSNSNGIAKGFSNSKRRRLTFFKTVREYVATLRPVDCVIMVEKCRPFNSKTEHMEYFKNNCLQPILDCLNGGPPLDADFGRDAYTSLYSLHDFDWRHPFPATTLAKDTPKIYRILQCFDSIRHSEKHAPEGTPEFRGTPAIPLLRAALQGFEAIDKVRRGLCPVVFRHLILLALSPVALGPLKAEATALSTGAAVIEEGDSGVLAELRKRKVAVSVFSPVSLPSLRRLADLVNTLPPKPRKDSRWPTMVFSRELADWASRYEKRHGMAPSPPPCQTSRRPTDSNNNSITSPLSASVMQNGICARTNFQPSVSLTHHLSNEATLSPQQYREVAARCGCVLLTGARTKGCVPSWPPITRPLTDEDEEVAFVLSLSLSLGRRTRPVARLQTNHSLPAPSLNSSGPNSIEQAPGNLIGPDMATTPGNFSVSPADVGGGGGFPIYQQSSLAQPSPRSIGGQIPGDVLSSRGGLPPSVQTTSPMLSTLEQNYVDISTYDRYQREGSARLTGGPLSVPTSNFSMPPSGMSPVSDPFLRVSRSSTASPMRAGPGGGNIEAVGLSSAVGSNRGSSESLHEAQQKRMQSLNDPTTTTTTLCVGTTGSSHQQHVPLGPTRKPPVGTTTTPYAVSQSPGSNGGQLYNGPPSQQAYPPGDVPPDTRRPPDDNGRTVGPNQRLVTSSPI</sequence>
<protein>
    <submittedName>
        <fullName evidence="5">Med25_VWA domain-containing protein</fullName>
    </submittedName>
</protein>
<feature type="compositionally biased region" description="Polar residues" evidence="1">
    <location>
        <begin position="989"/>
        <end position="1002"/>
    </location>
</feature>
<feature type="compositionally biased region" description="Low complexity" evidence="1">
    <location>
        <begin position="307"/>
        <end position="318"/>
    </location>
</feature>
<evidence type="ECO:0000313" key="3">
    <source>
        <dbReference type="EMBL" id="VDL99581.1"/>
    </source>
</evidence>
<dbReference type="OrthoDB" id="6247678at2759"/>
<keyword evidence="4" id="KW-1185">Reference proteome</keyword>
<dbReference type="AlphaFoldDB" id="A0A183T9P8"/>